<evidence type="ECO:0000313" key="2">
    <source>
        <dbReference type="EMBL" id="SMY30531.1"/>
    </source>
</evidence>
<accession>A0A1Y6M5V9</accession>
<name>A0A1Y6M5V9_ZYMTR</name>
<gene>
    <name evidence="2" type="ORF">ZT1A5_G11985</name>
</gene>
<reference evidence="2 3" key="1">
    <citation type="submission" date="2016-10" db="EMBL/GenBank/DDBJ databases">
        <authorList>
            <person name="Varghese N."/>
        </authorList>
    </citation>
    <scope>NUCLEOTIDE SEQUENCE [LARGE SCALE GENOMIC DNA]</scope>
</reference>
<sequence length="137" mass="15667">MDKNREQESSSCWRTKHFREVFPRDGPSPLCYHTSKRCLRFQRRFRAMMARKFTKVSLNSFNHRCVNWTMIEQARDETGEAGGSDVDMQDAVGEEDKGIRTSKHTAAAAAAADSSRHNAHILHDQTTDAFARQNHGK</sequence>
<organism evidence="2 3">
    <name type="scientific">Zymoseptoria tritici ST99CH_1A5</name>
    <dbReference type="NCBI Taxonomy" id="1276529"/>
    <lineage>
        <taxon>Eukaryota</taxon>
        <taxon>Fungi</taxon>
        <taxon>Dikarya</taxon>
        <taxon>Ascomycota</taxon>
        <taxon>Pezizomycotina</taxon>
        <taxon>Dothideomycetes</taxon>
        <taxon>Dothideomycetidae</taxon>
        <taxon>Mycosphaerellales</taxon>
        <taxon>Mycosphaerellaceae</taxon>
        <taxon>Zymoseptoria</taxon>
    </lineage>
</organism>
<dbReference type="EMBL" id="LT882695">
    <property type="protein sequence ID" value="SMY30531.1"/>
    <property type="molecule type" value="Genomic_DNA"/>
</dbReference>
<proteinExistence type="predicted"/>
<dbReference type="AlphaFoldDB" id="A0A1Y6M5V9"/>
<protein>
    <submittedName>
        <fullName evidence="2">Uncharacterized protein</fullName>
    </submittedName>
</protein>
<evidence type="ECO:0000256" key="1">
    <source>
        <dbReference type="SAM" id="MobiDB-lite"/>
    </source>
</evidence>
<dbReference type="Proteomes" id="UP000215453">
    <property type="component" value="Chromosome 20"/>
</dbReference>
<feature type="region of interest" description="Disordered" evidence="1">
    <location>
        <begin position="95"/>
        <end position="137"/>
    </location>
</feature>
<evidence type="ECO:0000313" key="3">
    <source>
        <dbReference type="Proteomes" id="UP000215453"/>
    </source>
</evidence>